<feature type="region of interest" description="Disordered" evidence="1">
    <location>
        <begin position="82"/>
        <end position="126"/>
    </location>
</feature>
<evidence type="ECO:0000313" key="4">
    <source>
        <dbReference type="Proteomes" id="UP001199631"/>
    </source>
</evidence>
<evidence type="ECO:0000256" key="1">
    <source>
        <dbReference type="SAM" id="MobiDB-lite"/>
    </source>
</evidence>
<keyword evidence="2" id="KW-1133">Transmembrane helix</keyword>
<keyword evidence="2" id="KW-0472">Membrane</keyword>
<comment type="caution">
    <text evidence="3">The sequence shown here is derived from an EMBL/GenBank/DDBJ whole genome shotgun (WGS) entry which is preliminary data.</text>
</comment>
<feature type="compositionally biased region" description="Basic and acidic residues" evidence="1">
    <location>
        <begin position="111"/>
        <end position="126"/>
    </location>
</feature>
<dbReference type="EMBL" id="JAIFZM010000004">
    <property type="protein sequence ID" value="MCG3418726.1"/>
    <property type="molecule type" value="Genomic_DNA"/>
</dbReference>
<accession>A0AAW5B2Y1</accession>
<keyword evidence="4" id="KW-1185">Reference proteome</keyword>
<feature type="transmembrane region" description="Helical" evidence="2">
    <location>
        <begin position="7"/>
        <end position="26"/>
    </location>
</feature>
<dbReference type="Proteomes" id="UP001199631">
    <property type="component" value="Unassembled WGS sequence"/>
</dbReference>
<evidence type="ECO:0000313" key="3">
    <source>
        <dbReference type="EMBL" id="MCG3418726.1"/>
    </source>
</evidence>
<evidence type="ECO:0000256" key="2">
    <source>
        <dbReference type="SAM" id="Phobius"/>
    </source>
</evidence>
<dbReference type="InterPro" id="IPR048110">
    <property type="entry name" value="SA1362/YqhP-like"/>
</dbReference>
<protein>
    <submittedName>
        <fullName evidence="3">Uncharacterized protein</fullName>
    </submittedName>
</protein>
<dbReference type="NCBIfam" id="NF041554">
    <property type="entry name" value="SA1362_fam"/>
    <property type="match status" value="1"/>
</dbReference>
<feature type="compositionally biased region" description="Basic residues" evidence="1">
    <location>
        <begin position="99"/>
        <end position="109"/>
    </location>
</feature>
<proteinExistence type="predicted"/>
<dbReference type="AlphaFoldDB" id="A0AAW5B2Y1"/>
<organism evidence="3 4">
    <name type="scientific">Oceanobacillus jordanicus</name>
    <dbReference type="NCBI Taxonomy" id="2867266"/>
    <lineage>
        <taxon>Bacteria</taxon>
        <taxon>Bacillati</taxon>
        <taxon>Bacillota</taxon>
        <taxon>Bacilli</taxon>
        <taxon>Bacillales</taxon>
        <taxon>Bacillaceae</taxon>
        <taxon>Oceanobacillus</taxon>
    </lineage>
</organism>
<reference evidence="3 4" key="1">
    <citation type="journal article" date="2022" name="Evol. Bioinform. Online">
        <title>Draft Genome Sequence of Oceanobacillus jordanicus Strain GSFE11, a Halotolerant Plant Growth-Promoting Bacterial Endophyte Isolated From the Jordan Valley.</title>
        <authorList>
            <person name="Alhindi T."/>
            <person name="Albdaiwi R."/>
        </authorList>
    </citation>
    <scope>NUCLEOTIDE SEQUENCE [LARGE SCALE GENOMIC DNA]</scope>
    <source>
        <strain evidence="3 4">GSFE11</strain>
    </source>
</reference>
<sequence length="126" mass="14341">MQRNKISIFIYLIIGLAAIGLVSQLLTNTSGFFTNVFVMIGTGIVFFGVIYFLFLRKRTTSDDMKKYKQAVKQSKAKYKDNRPVYQTQSKGTKPVAAPTRKKVSKRASHLRVIEGNKQKKNDRATF</sequence>
<feature type="transmembrane region" description="Helical" evidence="2">
    <location>
        <begin position="32"/>
        <end position="55"/>
    </location>
</feature>
<name>A0AAW5B2Y1_9BACI</name>
<dbReference type="RefSeq" id="WP_238018892.1">
    <property type="nucleotide sequence ID" value="NZ_JAIFZM010000004.1"/>
</dbReference>
<gene>
    <name evidence="3" type="ORF">K3T81_06170</name>
</gene>
<keyword evidence="2" id="KW-0812">Transmembrane</keyword>